<feature type="region of interest" description="Disordered" evidence="1">
    <location>
        <begin position="1247"/>
        <end position="1271"/>
    </location>
</feature>
<keyword evidence="2" id="KW-0472">Membrane</keyword>
<reference evidence="5" key="1">
    <citation type="submission" date="2012-11" db="EMBL/GenBank/DDBJ databases">
        <authorList>
            <person name="Lucero-Rivera Y.E."/>
            <person name="Tovar-Ramirez D."/>
        </authorList>
    </citation>
    <scope>NUCLEOTIDE SEQUENCE</scope>
    <source>
        <tissue evidence="5">Salivary gland</tissue>
    </source>
</reference>
<dbReference type="Gene3D" id="3.30.450.20">
    <property type="entry name" value="PAS domain"/>
    <property type="match status" value="3"/>
</dbReference>
<feature type="region of interest" description="Disordered" evidence="1">
    <location>
        <begin position="1283"/>
        <end position="1338"/>
    </location>
</feature>
<dbReference type="PANTHER" id="PTHR10166:SF66">
    <property type="entry name" value="VWFA AND CACHE DOMAIN-CONTAINING PROTEIN CG16868"/>
    <property type="match status" value="1"/>
</dbReference>
<sequence length="1348" mass="148988">MAAGSYEFRDLRTISALVFVVLCLDCGARCAAGGDAPKPSIKLFGNIGKFSNRSGVHEFLKSNLFLASLAKESSASSLAAAAESATSDRQDAIADSIYLQVEARSLGSHLRKISNEELGVTAMQGIYDELPFTTDNFDAAKQLDEIADKLQKKLLSYVALLNRSSDVVEEVYRFRQRYAFPAVNPCCLMDPSVLMMDNHFGTEITNSTTCDTAPLSLPKGVFSPGPNLTDVFRKNLESHPSIKWQYFVSTAGIHTEYPAYSTVRKWSCRHVDDLRHRDIYLATVQPHTKHVVIVIDHGNSLSPKQLVTAKAVAKYVLSTLSHHDRVGLIGLSGEPRFPQSDKCLSKEMAFATFETKYHFGRFIDALQKAPNSTNHRVGFSKAFEMIQKSLRPSKNTSKQAEALIVYVSRGLLSSIADARPVLETIASGHRSSGHRVVINTYAVIDDGKPIMYETSFLKDIAELNFVKYNVPGVPSPELRGAMVTINSTENLSFTMGQFYSALSFHRHPTSVHFSLPWFDNVSKDLVISISKAVVHHGVLLGVAGVDISVSDMAEDIVYFSKSQDIYSFLVEKSGVAIVHPALSKPSSVSEQPMHTDILHLENRPGFHAVRQDLLNASSGENKLTIASVVESPDRASNLVEDEPAEEQLSEVVYRWTRVAGTPYVVAIVSLKPSRQQPVLRGTTAGDALGEFYYHRLDLVSPPQLCRHMNQLSTLAGSTLFLSAACFLSPFEYLSQEETKSRVQGYMAYLIDTTMLIANPGLKPDVRDEVLAIARITSEWKRTFESSEFTKHVVRRYAATSCGAMVAYPGTVLERSYDPTERDWYTRALEHPGKVVLTAPYLDMGGAGYIVTLSHTIYQAKPDALHSPSDAVVAVIGMDLTLGYFYKLLTVNMDVCEMDKIACFILDDRGYLIAHPSLMEPTLRATGLEQQHITRKEPLVVSDITNHKGFVKKKECNNYGDWTVQRFYKLNTSLEGILTNSVHGEHCAKYQITAIPGTNAFLGIVNHTCDTVRAFCPCSMVDRLCLNCHRMEQRDCECPCECPLQMNLCTGDLAHNEDRSSNCPRFGRPPQLPKLESYHFDSLQQCFNSECSSRMSEKDCSGVLGCEWCSVDMDGETALKTPFCHEQPKCFGGVLGARTPYADEIIGALEEDFPYIRSTPLGPVAGGMIGAFCLIAFLVYCYKNRVTRSSSSQYGLSYPAAPLQGGQVFHDIDDSDFHTSPSPVGPHNLSLAGCTYDNRVVVSPYRVNTAYRRPPGGDSDHGYSTMTPHEDSEHLQYFEPLLTSKEKGRSPPPAPQQPSLSSRASSPTQQQQLTQFLDPSITRIPKNPASIGRRNSFQASVEVHAAAVR</sequence>
<organism evidence="5">
    <name type="scientific">Rhipicephalus pulchellus</name>
    <name type="common">Yellow backed tick</name>
    <name type="synonym">Dermacentor pulchellus</name>
    <dbReference type="NCBI Taxonomy" id="72859"/>
    <lineage>
        <taxon>Eukaryota</taxon>
        <taxon>Metazoa</taxon>
        <taxon>Ecdysozoa</taxon>
        <taxon>Arthropoda</taxon>
        <taxon>Chelicerata</taxon>
        <taxon>Arachnida</taxon>
        <taxon>Acari</taxon>
        <taxon>Parasitiformes</taxon>
        <taxon>Ixodida</taxon>
        <taxon>Ixodoidea</taxon>
        <taxon>Ixodidae</taxon>
        <taxon>Rhipicephalinae</taxon>
        <taxon>Rhipicephalus</taxon>
        <taxon>Rhipicephalus</taxon>
    </lineage>
</organism>
<feature type="transmembrane region" description="Helical" evidence="2">
    <location>
        <begin position="1160"/>
        <end position="1181"/>
    </location>
</feature>
<protein>
    <recommendedName>
        <fullName evidence="4">VWFA domain-containing protein</fullName>
    </recommendedName>
</protein>
<evidence type="ECO:0000256" key="3">
    <source>
        <dbReference type="SAM" id="SignalP"/>
    </source>
</evidence>
<evidence type="ECO:0000259" key="4">
    <source>
        <dbReference type="PROSITE" id="PS50234"/>
    </source>
</evidence>
<dbReference type="GO" id="GO:0005891">
    <property type="term" value="C:voltage-gated calcium channel complex"/>
    <property type="evidence" value="ECO:0007669"/>
    <property type="project" value="TreeGrafter"/>
</dbReference>
<dbReference type="EMBL" id="GACK01008232">
    <property type="protein sequence ID" value="JAA56802.1"/>
    <property type="molecule type" value="mRNA"/>
</dbReference>
<feature type="compositionally biased region" description="Polar residues" evidence="1">
    <location>
        <begin position="1307"/>
        <end position="1316"/>
    </location>
</feature>
<dbReference type="SUPFAM" id="SSF103190">
    <property type="entry name" value="Sensory domain-like"/>
    <property type="match status" value="1"/>
</dbReference>
<dbReference type="Gene3D" id="3.40.50.410">
    <property type="entry name" value="von Willebrand factor, type A domain"/>
    <property type="match status" value="1"/>
</dbReference>
<evidence type="ECO:0000256" key="1">
    <source>
        <dbReference type="SAM" id="MobiDB-lite"/>
    </source>
</evidence>
<feature type="chain" id="PRO_5003980927" description="VWFA domain-containing protein" evidence="3">
    <location>
        <begin position="34"/>
        <end position="1348"/>
    </location>
</feature>
<keyword evidence="2" id="KW-0812">Transmembrane</keyword>
<reference evidence="5" key="2">
    <citation type="journal article" date="2015" name="J. Proteomics">
        <title>Sexual differences in the sialomes of the zebra tick, Rhipicephalus pulchellus.</title>
        <authorList>
            <person name="Tan A.W."/>
            <person name="Francischetti I.M."/>
            <person name="Slovak M."/>
            <person name="Kini R.M."/>
            <person name="Ribeiro J.M."/>
        </authorList>
    </citation>
    <scope>NUCLEOTIDE SEQUENCE</scope>
    <source>
        <tissue evidence="5">Salivary gland</tissue>
    </source>
</reference>
<evidence type="ECO:0000313" key="5">
    <source>
        <dbReference type="EMBL" id="JAA56802.1"/>
    </source>
</evidence>
<name>L7LYV8_RHIPC</name>
<keyword evidence="2" id="KW-1133">Transmembrane helix</keyword>
<dbReference type="PANTHER" id="PTHR10166">
    <property type="entry name" value="VOLTAGE-DEPENDENT CALCIUM CHANNEL SUBUNIT ALPHA-2/DELTA-RELATED"/>
    <property type="match status" value="1"/>
</dbReference>
<dbReference type="GO" id="GO:0005245">
    <property type="term" value="F:voltage-gated calcium channel activity"/>
    <property type="evidence" value="ECO:0007669"/>
    <property type="project" value="TreeGrafter"/>
</dbReference>
<dbReference type="InterPro" id="IPR002035">
    <property type="entry name" value="VWF_A"/>
</dbReference>
<feature type="domain" description="VWFA" evidence="4">
    <location>
        <begin position="290"/>
        <end position="502"/>
    </location>
</feature>
<dbReference type="SUPFAM" id="SSF53300">
    <property type="entry name" value="vWA-like"/>
    <property type="match status" value="1"/>
</dbReference>
<proteinExistence type="evidence at transcript level"/>
<dbReference type="FunFam" id="3.30.450.20:FF:000024">
    <property type="entry name" value="VWFA and cache domain-containing protein 1"/>
    <property type="match status" value="1"/>
</dbReference>
<feature type="signal peptide" evidence="3">
    <location>
        <begin position="1"/>
        <end position="33"/>
    </location>
</feature>
<dbReference type="Pfam" id="PF22673">
    <property type="entry name" value="MCP-like_PDC_1"/>
    <property type="match status" value="1"/>
</dbReference>
<dbReference type="InterPro" id="IPR051173">
    <property type="entry name" value="Ca_channel_alpha-2/delta"/>
</dbReference>
<keyword evidence="3" id="KW-0732">Signal</keyword>
<accession>L7LYV8</accession>
<evidence type="ECO:0000256" key="2">
    <source>
        <dbReference type="SAM" id="Phobius"/>
    </source>
</evidence>
<feature type="compositionally biased region" description="Low complexity" evidence="1">
    <location>
        <begin position="1296"/>
        <end position="1306"/>
    </location>
</feature>
<dbReference type="PROSITE" id="PS50234">
    <property type="entry name" value="VWFA"/>
    <property type="match status" value="1"/>
</dbReference>
<dbReference type="InterPro" id="IPR036465">
    <property type="entry name" value="vWFA_dom_sf"/>
</dbReference>
<dbReference type="InterPro" id="IPR029151">
    <property type="entry name" value="Sensor-like_sf"/>
</dbReference>